<sequence length="494" mass="55059">MSGFSLVFCPYFKKALPCCMNRKKPDRKTLDSKETLNGRDRGEKQSTSRNYGNNEKSVPQLLIRDLKFEKKSLAKLMFSPDQENHPSKAPVKYGELIVLGYNGSLPNGDRGRRKSRFALFKRPKANGVKPSTVHIACTPQAAKAISNKDQHSISYTLSRAQTVVVEYTHDSNTDMFQIGRSTESPIDFVVTDTVPGSQSNSDTQSVQSTISRFACRIICERNPPFTARIYAAGFDSSKNIFLGEKAAKWKTSDGQMDGLTTNGVLVMHPRNGFTEDSKPGVWREISVCGNVFSLRETRSAQQRGKMVENETNQLQDGSLIDLCGATLLWRTAEGLSRTPTVKHLEALRQEINAARPQCPVGFNTLAFPSMKRKDVVDEKQPWVYLNCGHVHGYHNWGNKEERDGKDRECPMCRSVGPYVPLWLGCEAGFYVDAGPPTHAFSPCGHVCSEKTTAYWSQIPLPHGTHTFHAACPFCAHQLAGEQGYIRLIFQGPLD</sequence>
<protein>
    <submittedName>
        <fullName evidence="6">Pellino E3 ubiquitin protein ligase 1</fullName>
    </submittedName>
</protein>
<evidence type="ECO:0000256" key="1">
    <source>
        <dbReference type="ARBA" id="ARBA00005639"/>
    </source>
</evidence>
<keyword evidence="7" id="KW-1185">Reference proteome</keyword>
<feature type="domain" description="Pellino RING" evidence="5">
    <location>
        <begin position="351"/>
        <end position="494"/>
    </location>
</feature>
<organism evidence="6 7">
    <name type="scientific">Cyanistes caeruleus</name>
    <name type="common">Eurasian blue tit</name>
    <name type="synonym">Parus caeruleus</name>
    <dbReference type="NCBI Taxonomy" id="156563"/>
    <lineage>
        <taxon>Eukaryota</taxon>
        <taxon>Metazoa</taxon>
        <taxon>Chordata</taxon>
        <taxon>Craniata</taxon>
        <taxon>Vertebrata</taxon>
        <taxon>Euteleostomi</taxon>
        <taxon>Archelosauria</taxon>
        <taxon>Archosauria</taxon>
        <taxon>Dinosauria</taxon>
        <taxon>Saurischia</taxon>
        <taxon>Theropoda</taxon>
        <taxon>Coelurosauria</taxon>
        <taxon>Aves</taxon>
        <taxon>Neognathae</taxon>
        <taxon>Neoaves</taxon>
        <taxon>Telluraves</taxon>
        <taxon>Australaves</taxon>
        <taxon>Passeriformes</taxon>
        <taxon>Paridae</taxon>
        <taxon>Cyanistes</taxon>
    </lineage>
</organism>
<dbReference type="PANTHER" id="PTHR12098:SF4">
    <property type="entry name" value="E3 UBIQUITIN-PROTEIN LIGASE PELLINO HOMOLOG 1"/>
    <property type="match status" value="1"/>
</dbReference>
<evidence type="ECO:0000259" key="4">
    <source>
        <dbReference type="Pfam" id="PF04710"/>
    </source>
</evidence>
<evidence type="ECO:0000259" key="5">
    <source>
        <dbReference type="Pfam" id="PF20723"/>
    </source>
</evidence>
<dbReference type="Proteomes" id="UP000694410">
    <property type="component" value="Unplaced"/>
</dbReference>
<dbReference type="InterPro" id="IPR048335">
    <property type="entry name" value="Pellino_RING"/>
</dbReference>
<reference evidence="6" key="2">
    <citation type="submission" date="2025-09" db="UniProtKB">
        <authorList>
            <consortium name="Ensembl"/>
        </authorList>
    </citation>
    <scope>IDENTIFICATION</scope>
</reference>
<proteinExistence type="inferred from homology"/>
<feature type="compositionally biased region" description="Basic and acidic residues" evidence="3">
    <location>
        <begin position="27"/>
        <end position="46"/>
    </location>
</feature>
<accession>A0A8C0UV49</accession>
<dbReference type="Pfam" id="PF04710">
    <property type="entry name" value="Pellino_FHA"/>
    <property type="match status" value="1"/>
</dbReference>
<feature type="compositionally biased region" description="Polar residues" evidence="3">
    <location>
        <begin position="47"/>
        <end position="56"/>
    </location>
</feature>
<gene>
    <name evidence="6" type="primary">PELI1</name>
</gene>
<dbReference type="InterPro" id="IPR048334">
    <property type="entry name" value="Pellino_FHA"/>
</dbReference>
<comment type="similarity">
    <text evidence="1">Belongs to the pellino family.</text>
</comment>
<evidence type="ECO:0000313" key="7">
    <source>
        <dbReference type="Proteomes" id="UP000694410"/>
    </source>
</evidence>
<reference evidence="6" key="1">
    <citation type="submission" date="2025-08" db="UniProtKB">
        <authorList>
            <consortium name="Ensembl"/>
        </authorList>
    </citation>
    <scope>IDENTIFICATION</scope>
</reference>
<dbReference type="GO" id="GO:0061630">
    <property type="term" value="F:ubiquitin protein ligase activity"/>
    <property type="evidence" value="ECO:0007669"/>
    <property type="project" value="InterPro"/>
</dbReference>
<dbReference type="PIRSF" id="PIRSF038886">
    <property type="entry name" value="Pellino"/>
    <property type="match status" value="1"/>
</dbReference>
<dbReference type="GO" id="GO:0070936">
    <property type="term" value="P:protein K48-linked ubiquitination"/>
    <property type="evidence" value="ECO:0007669"/>
    <property type="project" value="TreeGrafter"/>
</dbReference>
<dbReference type="AlphaFoldDB" id="A0A8C0UV49"/>
<name>A0A8C0UV49_CYACU</name>
<dbReference type="Ensembl" id="ENSCCET00000019821.1">
    <property type="protein sequence ID" value="ENSCCEP00000012698.1"/>
    <property type="gene ID" value="ENSCCEG00000012248.1"/>
</dbReference>
<keyword evidence="2" id="KW-0597">Phosphoprotein</keyword>
<dbReference type="InterPro" id="IPR006800">
    <property type="entry name" value="Pellino_fam"/>
</dbReference>
<dbReference type="PANTHER" id="PTHR12098">
    <property type="entry name" value="E3 UBIQUITIN-PROTEIN LIGASE PELLINO-RELATED"/>
    <property type="match status" value="1"/>
</dbReference>
<evidence type="ECO:0000256" key="3">
    <source>
        <dbReference type="SAM" id="MobiDB-lite"/>
    </source>
</evidence>
<dbReference type="GO" id="GO:0008592">
    <property type="term" value="P:regulation of Toll signaling pathway"/>
    <property type="evidence" value="ECO:0007669"/>
    <property type="project" value="InterPro"/>
</dbReference>
<evidence type="ECO:0000313" key="6">
    <source>
        <dbReference type="Ensembl" id="ENSCCEP00000012698.1"/>
    </source>
</evidence>
<evidence type="ECO:0000256" key="2">
    <source>
        <dbReference type="ARBA" id="ARBA00022553"/>
    </source>
</evidence>
<feature type="domain" description="Pellino FHA" evidence="4">
    <location>
        <begin position="86"/>
        <end position="346"/>
    </location>
</feature>
<dbReference type="Pfam" id="PF20723">
    <property type="entry name" value="Pellino_RING"/>
    <property type="match status" value="1"/>
</dbReference>
<feature type="region of interest" description="Disordered" evidence="3">
    <location>
        <begin position="23"/>
        <end position="56"/>
    </location>
</feature>